<dbReference type="InterPro" id="IPR016187">
    <property type="entry name" value="CTDL_fold"/>
</dbReference>
<keyword evidence="1" id="KW-1015">Disulfide bond</keyword>
<feature type="domain" description="C-type lectin" evidence="4">
    <location>
        <begin position="164"/>
        <end position="290"/>
    </location>
</feature>
<dbReference type="InterPro" id="IPR011009">
    <property type="entry name" value="Kinase-like_dom_sf"/>
</dbReference>
<dbReference type="Gene3D" id="1.10.510.10">
    <property type="entry name" value="Transferase(Phosphotransferase) domain 1"/>
    <property type="match status" value="1"/>
</dbReference>
<dbReference type="SUPFAM" id="SSF56112">
    <property type="entry name" value="Protein kinase-like (PK-like)"/>
    <property type="match status" value="1"/>
</dbReference>
<dbReference type="SMART" id="SM00219">
    <property type="entry name" value="TyrKc"/>
    <property type="match status" value="1"/>
</dbReference>
<dbReference type="PRINTS" id="PR01504">
    <property type="entry name" value="PNCREATITSAP"/>
</dbReference>
<dbReference type="InterPro" id="IPR020635">
    <property type="entry name" value="Tyr_kinase_cat_dom"/>
</dbReference>
<dbReference type="InterPro" id="IPR001304">
    <property type="entry name" value="C-type_lectin-like"/>
</dbReference>
<dbReference type="InterPro" id="IPR000719">
    <property type="entry name" value="Prot_kinase_dom"/>
</dbReference>
<dbReference type="Gene3D" id="3.30.200.20">
    <property type="entry name" value="Phosphorylase Kinase, domain 1"/>
    <property type="match status" value="1"/>
</dbReference>
<keyword evidence="2" id="KW-1133">Transmembrane helix</keyword>
<dbReference type="Pfam" id="PF07714">
    <property type="entry name" value="PK_Tyr_Ser-Thr"/>
    <property type="match status" value="1"/>
</dbReference>
<feature type="domain" description="Protein kinase" evidence="3">
    <location>
        <begin position="1314"/>
        <end position="1638"/>
    </location>
</feature>
<dbReference type="InterPro" id="IPR008266">
    <property type="entry name" value="Tyr_kinase_AS"/>
</dbReference>
<keyword evidence="2" id="KW-0472">Membrane</keyword>
<dbReference type="InterPro" id="IPR016186">
    <property type="entry name" value="C-type_lectin-like/link_sf"/>
</dbReference>
<reference evidence="6" key="1">
    <citation type="submission" date="2025-08" db="UniProtKB">
        <authorList>
            <consortium name="RefSeq"/>
        </authorList>
    </citation>
    <scope>IDENTIFICATION</scope>
</reference>
<name>A0ABM4CMR7_HYDVU</name>
<evidence type="ECO:0000259" key="4">
    <source>
        <dbReference type="PROSITE" id="PS50041"/>
    </source>
</evidence>
<feature type="domain" description="C-type lectin" evidence="4">
    <location>
        <begin position="442"/>
        <end position="559"/>
    </location>
</feature>
<dbReference type="GeneID" id="136085710"/>
<dbReference type="SMART" id="SM00034">
    <property type="entry name" value="CLECT"/>
    <property type="match status" value="4"/>
</dbReference>
<dbReference type="Gene3D" id="3.10.100.10">
    <property type="entry name" value="Mannose-Binding Protein A, subunit A"/>
    <property type="match status" value="4"/>
</dbReference>
<dbReference type="InterPro" id="IPR018378">
    <property type="entry name" value="C-type_lectin_CS"/>
</dbReference>
<feature type="domain" description="C-type lectin" evidence="4">
    <location>
        <begin position="306"/>
        <end position="426"/>
    </location>
</feature>
<evidence type="ECO:0000256" key="2">
    <source>
        <dbReference type="SAM" id="Phobius"/>
    </source>
</evidence>
<accession>A0ABM4CMR7</accession>
<dbReference type="PROSITE" id="PS00615">
    <property type="entry name" value="C_TYPE_LECTIN_1"/>
    <property type="match status" value="2"/>
</dbReference>
<sequence>MEIYIGLYLVPMISFLKISNGCDYGWFEYGKYCYFFQQKTLKGKSWSDALLSCQIMGAHLLSIEDQAENSFVKNILKDDSLNNDNYWIGLNDDCNNREFRWSDNKYSNFSNWLPKKPNNVGSGENCVETNSIGWNDNDCSIENGFICKFVKENNNSCGSGWINYNKNCYFFQNQNELFYGNDWENSYLSCLSKGGNLLSLENEEESSFVKSILNSNDSMKNQKFWIGLNYLMSHKKFVWSDHTKWSLKIPIENKLSQKSNISLLQTRCVVINVNSWNAQDCYYKYGYICKAKRESNNSCTKDWLTFAGYCYYLNTANGSNGRRWWDSYLNCLEKGGNLLSIDDETEYVFILNTIKNYNMSENNYWIGLSDRWYNSWFLWSDNTYSQYIHSKFNGLVYDAQFESCVIINKNYWEIKSHNSLNGFICKKRRAINHICNEGWTGYRKHCYFVQSTNEILGQTWLESFSLCQSKGGNLLSIENQEENGFIQNSLIKDNGDYWIGLNKLWNYRRFVWSDNTYTQFFNWIGDEPDTTYNVENCVEMNSYGWRDYECNTLNGFICKVKRVNFDYVNHHDEVIPAQGFLYGTLNVLKKEFTISFNLKPMIYSKGLKSVLQLTSSNSSVDNIKKSLGVWFHEDGSGRLVINAEANDISNCSVKTEPLTLGQWSFIKIYQWLFCSKYWFAVDLNGVNIYKMENCLTADLKEMKIYVSNIWDDAYNGSISDLLITNGKAKYLIEHYNTSLAKGKIIAKIPKINKEYLVSFDFYPKVFETGLHNIIYFVVGAHMVNNRNEVLSIWLDESGSGRIIIMALVNGKSSLYYYPIQLNMWSSIEVSQCLNGFLYVFKIRINGDVVFSIINNQAQDLNNVTIYASNPWDKVQIGLIKNFFIINDSECKPLVIHAKDYVNHKHEFTLQKGTFLGTLSVLKKEYTVSFNLKPMSYSKGLKNVLYLTFCNKSEVYDDRYLGLWFLENGSGSLVIYAAVNGKSHYFVKTDPLSLGHWHNIRIYQWLLGKKYFFTVDLNDINIHRVENSLAFDFKNIRVYGSNTWDAAQDGSISDLLIINGRVEYIIGNFITSLVKGKLIAEIPVLDKEYFVSLDFIPFKFDFGSRNVIHFTIGSDHFNYGDKTLGIWSNSQGNGVLEIASSINGYVDVHTFSTNAFEVNQWSNIVICQVFNGSFYIYTIVINEKVAFSITKNQANSFGNVKVYASNPWAEALNGSIKNLFVVNGNSTKEMKPIVIITEVSTSTSYPTNNKLSVIYVAALVPVVTVFVAVSFVIAVLRFCRKKSQKSMNLNPYTMDQYIGYDELLVDEWEIYPEDIIMDKKIGEGAFGTVFIAKLSSSVLSKKQNIKQKSDFYDILENTFDVAVKLVKDSADPSELNDFTEEMNLMKEIGYHKNIVNLIGCSTLKKPLCLIVEYMEHGDLLNYLRKMRANFCTLNIDEKSFVNFMYTQGYQQSLKTTTMITGDSSLGVRPNETPLKDNGTLTPDDLLSFAWQVASGMEYLSCSKLVHRDLAARNILVGSGKIVKISDFGLTRKTNDELNYMSKKKRRLPVKWMSVEAIFDQMFTSFSDVWAYGVVLFEIVTLGGTPYPSISNRELLSLLKTGYRMDKPENCSETMYDIMLWCWHEDPLQRPSFTTLREYFDKVISKIGCYLNFELNENTAPSFLPSEIDNNDDNTIEDGVLQNPVRVKSKEEIKKLDESILPLYNRYTSVK</sequence>
<evidence type="ECO:0000313" key="6">
    <source>
        <dbReference type="RefSeq" id="XP_065663101.1"/>
    </source>
</evidence>
<organism evidence="5 6">
    <name type="scientific">Hydra vulgaris</name>
    <name type="common">Hydra</name>
    <name type="synonym">Hydra attenuata</name>
    <dbReference type="NCBI Taxonomy" id="6087"/>
    <lineage>
        <taxon>Eukaryota</taxon>
        <taxon>Metazoa</taxon>
        <taxon>Cnidaria</taxon>
        <taxon>Hydrozoa</taxon>
        <taxon>Hydroidolina</taxon>
        <taxon>Anthoathecata</taxon>
        <taxon>Aplanulata</taxon>
        <taxon>Hydridae</taxon>
        <taxon>Hydra</taxon>
    </lineage>
</organism>
<dbReference type="InterPro" id="IPR050122">
    <property type="entry name" value="RTK"/>
</dbReference>
<dbReference type="SUPFAM" id="SSF56436">
    <property type="entry name" value="C-type lectin-like"/>
    <property type="match status" value="4"/>
</dbReference>
<keyword evidence="2" id="KW-0812">Transmembrane</keyword>
<dbReference type="RefSeq" id="XP_065663101.1">
    <property type="nucleotide sequence ID" value="XM_065807029.1"/>
</dbReference>
<evidence type="ECO:0000313" key="5">
    <source>
        <dbReference type="Proteomes" id="UP001652625"/>
    </source>
</evidence>
<dbReference type="PANTHER" id="PTHR24416">
    <property type="entry name" value="TYROSINE-PROTEIN KINASE RECEPTOR"/>
    <property type="match status" value="1"/>
</dbReference>
<dbReference type="PROSITE" id="PS50011">
    <property type="entry name" value="PROTEIN_KINASE_DOM"/>
    <property type="match status" value="1"/>
</dbReference>
<keyword evidence="5" id="KW-1185">Reference proteome</keyword>
<dbReference type="CDD" id="cd00037">
    <property type="entry name" value="CLECT"/>
    <property type="match status" value="4"/>
</dbReference>
<evidence type="ECO:0000256" key="1">
    <source>
        <dbReference type="ARBA" id="ARBA00023157"/>
    </source>
</evidence>
<dbReference type="CDD" id="cd00192">
    <property type="entry name" value="PTKc"/>
    <property type="match status" value="1"/>
</dbReference>
<feature type="transmembrane region" description="Helical" evidence="2">
    <location>
        <begin position="1252"/>
        <end position="1278"/>
    </location>
</feature>
<dbReference type="PROSITE" id="PS00109">
    <property type="entry name" value="PROTEIN_KINASE_TYR"/>
    <property type="match status" value="1"/>
</dbReference>
<proteinExistence type="predicted"/>
<gene>
    <name evidence="6" type="primary">LOC136085710</name>
</gene>
<feature type="domain" description="C-type lectin" evidence="4">
    <location>
        <begin position="29"/>
        <end position="148"/>
    </location>
</feature>
<dbReference type="PANTHER" id="PTHR24416:SF583">
    <property type="entry name" value="RECEPTOR PROTEIN-TYROSINE KINASE"/>
    <property type="match status" value="1"/>
</dbReference>
<dbReference type="Pfam" id="PF00059">
    <property type="entry name" value="Lectin_C"/>
    <property type="match status" value="4"/>
</dbReference>
<dbReference type="InterPro" id="IPR001245">
    <property type="entry name" value="Ser-Thr/Tyr_kinase_cat_dom"/>
</dbReference>
<evidence type="ECO:0000259" key="3">
    <source>
        <dbReference type="PROSITE" id="PS50011"/>
    </source>
</evidence>
<dbReference type="PROSITE" id="PS50041">
    <property type="entry name" value="C_TYPE_LECTIN_2"/>
    <property type="match status" value="4"/>
</dbReference>
<dbReference type="PRINTS" id="PR00109">
    <property type="entry name" value="TYRKINASE"/>
</dbReference>
<protein>
    <submittedName>
        <fullName evidence="6">Uncharacterized protein LOC136085710</fullName>
    </submittedName>
</protein>
<dbReference type="Proteomes" id="UP001652625">
    <property type="component" value="Chromosome 10"/>
</dbReference>